<proteinExistence type="predicted"/>
<dbReference type="Proteomes" id="UP001412239">
    <property type="component" value="Unassembled WGS sequence"/>
</dbReference>
<evidence type="ECO:0000313" key="2">
    <source>
        <dbReference type="Proteomes" id="UP001412239"/>
    </source>
</evidence>
<name>A0A292Q0G4_9PEZI</name>
<organism evidence="1 2">
    <name type="scientific">Tuber aestivum</name>
    <name type="common">summer truffle</name>
    <dbReference type="NCBI Taxonomy" id="59557"/>
    <lineage>
        <taxon>Eukaryota</taxon>
        <taxon>Fungi</taxon>
        <taxon>Dikarya</taxon>
        <taxon>Ascomycota</taxon>
        <taxon>Pezizomycotina</taxon>
        <taxon>Pezizomycetes</taxon>
        <taxon>Pezizales</taxon>
        <taxon>Tuberaceae</taxon>
        <taxon>Tuber</taxon>
    </lineage>
</organism>
<sequence length="128" mass="13962">MRPPGVLGNVVTGVAQICKTGVAILDAGARAGVAGLRVLLEASEQVAGIENDNCRQLWTAVVIAVDAGISLTRMTWVGGDAPFGKVMRVMIDWRHSPREEGFWNKGRSDLWYFEELRSEGFYPQSLGL</sequence>
<dbReference type="AlphaFoldDB" id="A0A292Q0G4"/>
<gene>
    <name evidence="1" type="ORF">GSTUAT00003683001</name>
</gene>
<evidence type="ECO:0000313" key="1">
    <source>
        <dbReference type="EMBL" id="CUS12233.1"/>
    </source>
</evidence>
<reference evidence="1" key="1">
    <citation type="submission" date="2015-10" db="EMBL/GenBank/DDBJ databases">
        <authorList>
            <person name="Regsiter A."/>
            <person name="william w."/>
        </authorList>
    </citation>
    <scope>NUCLEOTIDE SEQUENCE</scope>
    <source>
        <strain evidence="1">Montdore</strain>
    </source>
</reference>
<accession>A0A292Q0G4</accession>
<keyword evidence="2" id="KW-1185">Reference proteome</keyword>
<dbReference type="EMBL" id="LN890998">
    <property type="protein sequence ID" value="CUS12233.1"/>
    <property type="molecule type" value="Genomic_DNA"/>
</dbReference>
<protein>
    <submittedName>
        <fullName evidence="1">Uncharacterized protein</fullName>
    </submittedName>
</protein>